<gene>
    <name evidence="3" type="primary">8232883</name>
    <name evidence="2" type="ORF">Phum_PHUM051540</name>
</gene>
<dbReference type="GO" id="GO:0035735">
    <property type="term" value="P:intraciliary transport involved in cilium assembly"/>
    <property type="evidence" value="ECO:0007669"/>
    <property type="project" value="InterPro"/>
</dbReference>
<dbReference type="PANTHER" id="PTHR31540">
    <property type="entry name" value="CENTROSOMAL PROTEIN OF 131 KDA"/>
    <property type="match status" value="1"/>
</dbReference>
<evidence type="ECO:0000313" key="3">
    <source>
        <dbReference type="EnsemblMetazoa" id="PHUM051540-PA"/>
    </source>
</evidence>
<dbReference type="RefSeq" id="XP_002423345.1">
    <property type="nucleotide sequence ID" value="XM_002423300.1"/>
</dbReference>
<dbReference type="GO" id="GO:0034451">
    <property type="term" value="C:centriolar satellite"/>
    <property type="evidence" value="ECO:0007669"/>
    <property type="project" value="TreeGrafter"/>
</dbReference>
<keyword evidence="1" id="KW-0175">Coiled coil</keyword>
<dbReference type="InterPro" id="IPR030465">
    <property type="entry name" value="CEP131"/>
</dbReference>
<dbReference type="EMBL" id="AAZO01000610">
    <property type="status" value="NOT_ANNOTATED_CDS"/>
    <property type="molecule type" value="Genomic_DNA"/>
</dbReference>
<keyword evidence="4" id="KW-1185">Reference proteome</keyword>
<dbReference type="KEGG" id="phu:Phum_PHUM051540"/>
<dbReference type="CTD" id="8232883"/>
<proteinExistence type="predicted"/>
<dbReference type="EnsemblMetazoa" id="PHUM051540-RA">
    <property type="protein sequence ID" value="PHUM051540-PA"/>
    <property type="gene ID" value="PHUM051540"/>
</dbReference>
<dbReference type="EMBL" id="DS235022">
    <property type="protein sequence ID" value="EEB10607.1"/>
    <property type="molecule type" value="Genomic_DNA"/>
</dbReference>
<dbReference type="AlphaFoldDB" id="E0VB51"/>
<dbReference type="VEuPathDB" id="VectorBase:PHUM051540"/>
<evidence type="ECO:0000256" key="1">
    <source>
        <dbReference type="SAM" id="Coils"/>
    </source>
</evidence>
<reference evidence="3" key="3">
    <citation type="submission" date="2020-05" db="UniProtKB">
        <authorList>
            <consortium name="EnsemblMetazoa"/>
        </authorList>
    </citation>
    <scope>IDENTIFICATION</scope>
    <source>
        <strain evidence="3">USDA</strain>
    </source>
</reference>
<name>E0VB51_PEDHC</name>
<dbReference type="GeneID" id="8232883"/>
<dbReference type="PANTHER" id="PTHR31540:SF1">
    <property type="entry name" value="CENTROSOMAL PROTEIN OF 131 KDA"/>
    <property type="match status" value="1"/>
</dbReference>
<dbReference type="HOGENOM" id="CLU_358756_0_0_1"/>
<evidence type="ECO:0000313" key="4">
    <source>
        <dbReference type="Proteomes" id="UP000009046"/>
    </source>
</evidence>
<dbReference type="eggNOG" id="ENOG502QT0Q">
    <property type="taxonomic scope" value="Eukaryota"/>
</dbReference>
<dbReference type="STRING" id="121224.E0VB51"/>
<feature type="coiled-coil region" evidence="1">
    <location>
        <begin position="722"/>
        <end position="777"/>
    </location>
</feature>
<organism>
    <name type="scientific">Pediculus humanus subsp. corporis</name>
    <name type="common">Body louse</name>
    <dbReference type="NCBI Taxonomy" id="121224"/>
    <lineage>
        <taxon>Eukaryota</taxon>
        <taxon>Metazoa</taxon>
        <taxon>Ecdysozoa</taxon>
        <taxon>Arthropoda</taxon>
        <taxon>Hexapoda</taxon>
        <taxon>Insecta</taxon>
        <taxon>Pterygota</taxon>
        <taxon>Neoptera</taxon>
        <taxon>Paraneoptera</taxon>
        <taxon>Psocodea</taxon>
        <taxon>Troctomorpha</taxon>
        <taxon>Phthiraptera</taxon>
        <taxon>Anoplura</taxon>
        <taxon>Pediculidae</taxon>
        <taxon>Pediculus</taxon>
    </lineage>
</organism>
<reference evidence="2" key="1">
    <citation type="submission" date="2007-04" db="EMBL/GenBank/DDBJ databases">
        <title>Annotation of Pediculus humanus corporis strain USDA.</title>
        <authorList>
            <person name="Kirkness E."/>
            <person name="Hannick L."/>
            <person name="Hass B."/>
            <person name="Bruggner R."/>
            <person name="Lawson D."/>
            <person name="Bidwell S."/>
            <person name="Joardar V."/>
            <person name="Caler E."/>
            <person name="Walenz B."/>
            <person name="Inman J."/>
            <person name="Schobel S."/>
            <person name="Galinsky K."/>
            <person name="Amedeo P."/>
            <person name="Strausberg R."/>
        </authorList>
    </citation>
    <scope>NUCLEOTIDE SEQUENCE</scope>
    <source>
        <strain evidence="2">USDA</strain>
    </source>
</reference>
<dbReference type="GO" id="GO:0010824">
    <property type="term" value="P:regulation of centrosome duplication"/>
    <property type="evidence" value="ECO:0007669"/>
    <property type="project" value="TreeGrafter"/>
</dbReference>
<dbReference type="Proteomes" id="UP000009046">
    <property type="component" value="Unassembled WGS sequence"/>
</dbReference>
<evidence type="ECO:0000313" key="2">
    <source>
        <dbReference type="EMBL" id="EEB10607.1"/>
    </source>
</evidence>
<reference evidence="2" key="2">
    <citation type="submission" date="2007-04" db="EMBL/GenBank/DDBJ databases">
        <title>The genome of the human body louse.</title>
        <authorList>
            <consortium name="The Human Body Louse Genome Consortium"/>
            <person name="Kirkness E."/>
            <person name="Walenz B."/>
            <person name="Hass B."/>
            <person name="Bruggner R."/>
            <person name="Strausberg R."/>
        </authorList>
    </citation>
    <scope>NUCLEOTIDE SEQUENCE</scope>
    <source>
        <strain evidence="2">USDA</strain>
    </source>
</reference>
<dbReference type="InParanoid" id="E0VB51"/>
<protein>
    <submittedName>
        <fullName evidence="2 3">Uncharacterized protein</fullName>
    </submittedName>
</protein>
<feature type="coiled-coil region" evidence="1">
    <location>
        <begin position="555"/>
        <end position="637"/>
    </location>
</feature>
<sequence length="781" mass="93122">MVNDKLDLFDQKKSQENIFKEEDNMHLLESNPTEIIKKKYSTSSYTNSSTKLLEKLLKNSESDILPVETDYLQSSKDSINDVDILQKNYLPNEKNEIFNSGDNINWNIILNNKTNFENGESDKNNVENIREEYEMTQGNANVNNISVNFLENSINSKKLQNEYFKPFIKNSNSFLHKTKKFELDEFNLNEFFSYCETKQENNNYSMTVENDYAVAEDVEKSNNGNFTIIRECDKTNEIQELYTPELFNINYQNVNNNFHTRKNINFESQFVTQPPTTVSSHFNDVNELPQKLIIENDEINDFPNENFEKLNSLDEELYRLLESIEKQENDETNNGSMIFLNNIFICFLAYKEMKTNIQTNQNPIEDNNNMKEIYCWLENAEKEQEGLDESVISIKRNDSTCEEINLSPRLDNLLEKNPIELAHEILLLNIQIEDQKKGIKLLRDTLGEMKEREKEFILEQKKIIEKTKEESKMLIQRHQTFIKQEMTIKGLEPELSRMVEVKQNEIFELKQIHRTELEAVELKAIHKTSELIDQLRAELLREKEFAIERETNILRTRLEENFEKERKKLEGVNQKLKEKIIEVEEKLANREIEYRQKLIENKKELAKEKEKLIEEFKEKTNEDKQQHQLEIKNLKIYYEEEKEIWIRDLKKQEAIKYSEKECILMEQCKREKEKEMEKIMENFEKESEEVINIKNILLRLQDKYDSEIMDLHENENLLKSKFSDMKSELIEKENLITELQHQIIKKDVKIECLKKENEALQQKIQQLGTMLEKQRKNLLLN</sequence>
<dbReference type="GO" id="GO:0005929">
    <property type="term" value="C:cilium"/>
    <property type="evidence" value="ECO:0007669"/>
    <property type="project" value="GOC"/>
</dbReference>
<dbReference type="OrthoDB" id="197735at2759"/>
<accession>E0VB51</accession>